<name>A0A8S9UC92_PHYIN</name>
<gene>
    <name evidence="1" type="ORF">GN958_ATG14904</name>
</gene>
<dbReference type="EMBL" id="JAACNO010002038">
    <property type="protein sequence ID" value="KAF4135918.1"/>
    <property type="molecule type" value="Genomic_DNA"/>
</dbReference>
<evidence type="ECO:0000313" key="1">
    <source>
        <dbReference type="EMBL" id="KAF4135918.1"/>
    </source>
</evidence>
<accession>A0A8S9UC92</accession>
<evidence type="ECO:0000313" key="2">
    <source>
        <dbReference type="Proteomes" id="UP000704712"/>
    </source>
</evidence>
<dbReference type="AlphaFoldDB" id="A0A8S9UC92"/>
<comment type="caution">
    <text evidence="1">The sequence shown here is derived from an EMBL/GenBank/DDBJ whole genome shotgun (WGS) entry which is preliminary data.</text>
</comment>
<dbReference type="Proteomes" id="UP000704712">
    <property type="component" value="Unassembled WGS sequence"/>
</dbReference>
<sequence length="177" mass="20082">MSIYIKPSQTARQRDWKRTKDSGPFEIEVFVLAANKERHTLPGTRRVTASRIQEATASIDEYLAQRPELQVGEITRTHWSISHARQPEGSTITLPDTATFAQAQHLDAMLAEEESEYDTVNVRVNGSREIPITFSIQEFRRVMQLPSYNLLASGVFPSFVPPQEPDEDVEDLDHVSD</sequence>
<organism evidence="1 2">
    <name type="scientific">Phytophthora infestans</name>
    <name type="common">Potato late blight agent</name>
    <name type="synonym">Botrytis infestans</name>
    <dbReference type="NCBI Taxonomy" id="4787"/>
    <lineage>
        <taxon>Eukaryota</taxon>
        <taxon>Sar</taxon>
        <taxon>Stramenopiles</taxon>
        <taxon>Oomycota</taxon>
        <taxon>Peronosporomycetes</taxon>
        <taxon>Peronosporales</taxon>
        <taxon>Peronosporaceae</taxon>
        <taxon>Phytophthora</taxon>
    </lineage>
</organism>
<protein>
    <submittedName>
        <fullName evidence="1">Uncharacterized protein</fullName>
    </submittedName>
</protein>
<proteinExistence type="predicted"/>
<reference evidence="1" key="1">
    <citation type="submission" date="2020-03" db="EMBL/GenBank/DDBJ databases">
        <title>Hybrid Assembly of Korean Phytophthora infestans isolates.</title>
        <authorList>
            <person name="Prokchorchik M."/>
            <person name="Lee Y."/>
            <person name="Seo J."/>
            <person name="Cho J.-H."/>
            <person name="Park Y.-E."/>
            <person name="Jang D.-C."/>
            <person name="Im J.-S."/>
            <person name="Choi J.-G."/>
            <person name="Park H.-J."/>
            <person name="Lee G.-B."/>
            <person name="Lee Y.-G."/>
            <person name="Hong S.-Y."/>
            <person name="Cho K."/>
            <person name="Sohn K.H."/>
        </authorList>
    </citation>
    <scope>NUCLEOTIDE SEQUENCE</scope>
    <source>
        <strain evidence="1">KR_2_A2</strain>
    </source>
</reference>